<proteinExistence type="predicted"/>
<name>A0ABY5KPK1_9CELL</name>
<protein>
    <submittedName>
        <fullName evidence="1">Uncharacterized protein</fullName>
    </submittedName>
</protein>
<dbReference type="Proteomes" id="UP001316384">
    <property type="component" value="Chromosome"/>
</dbReference>
<organism evidence="1 2">
    <name type="scientific">Cellulomonas xiejunii</name>
    <dbReference type="NCBI Taxonomy" id="2968083"/>
    <lineage>
        <taxon>Bacteria</taxon>
        <taxon>Bacillati</taxon>
        <taxon>Actinomycetota</taxon>
        <taxon>Actinomycetes</taxon>
        <taxon>Micrococcales</taxon>
        <taxon>Cellulomonadaceae</taxon>
        <taxon>Cellulomonas</taxon>
    </lineage>
</organism>
<accession>A0ABY5KPK1</accession>
<evidence type="ECO:0000313" key="1">
    <source>
        <dbReference type="EMBL" id="UUI71092.1"/>
    </source>
</evidence>
<gene>
    <name evidence="1" type="ORF">NP048_15020</name>
</gene>
<keyword evidence="2" id="KW-1185">Reference proteome</keyword>
<evidence type="ECO:0000313" key="2">
    <source>
        <dbReference type="Proteomes" id="UP001316384"/>
    </source>
</evidence>
<reference evidence="1 2" key="1">
    <citation type="submission" date="2022-07" db="EMBL/GenBank/DDBJ databases">
        <title>Novel species in genus cellulomonas.</title>
        <authorList>
            <person name="Ye L."/>
        </authorList>
    </citation>
    <scope>NUCLEOTIDE SEQUENCE [LARGE SCALE GENOMIC DNA]</scope>
    <source>
        <strain evidence="2">zg-B89</strain>
    </source>
</reference>
<sequence>MKPTAVIVSDPATISVIHGRLREIGSYVEREFFDTLVTDECTLGVDASGAVLIEYDEAELESLRSRFGDIAAILFEYESVGCFQRIVGRAVEGLEGIVDDNSGRLREFSVNSWRTT</sequence>
<dbReference type="RefSeq" id="WP_227576428.1">
    <property type="nucleotide sequence ID" value="NZ_CP101987.1"/>
</dbReference>
<dbReference type="EMBL" id="CP101987">
    <property type="protein sequence ID" value="UUI71092.1"/>
    <property type="molecule type" value="Genomic_DNA"/>
</dbReference>